<feature type="non-terminal residue" evidence="2">
    <location>
        <position position="1"/>
    </location>
</feature>
<dbReference type="GO" id="GO:0005829">
    <property type="term" value="C:cytosol"/>
    <property type="evidence" value="ECO:0007669"/>
    <property type="project" value="TreeGrafter"/>
</dbReference>
<evidence type="ECO:0000259" key="1">
    <source>
        <dbReference type="PROSITE" id="PS51199"/>
    </source>
</evidence>
<gene>
    <name evidence="2" type="ORF">LCGC14_2001680</name>
</gene>
<dbReference type="AlphaFoldDB" id="A0A0F9F3B9"/>
<comment type="caution">
    <text evidence="2">The sequence shown here is derived from an EMBL/GenBank/DDBJ whole genome shotgun (WGS) entry which is preliminary data.</text>
</comment>
<sequence>VQISRAVERRANKRPMLSDLKDSGNYEEAARLVMLLYRDSYYNPESLDNTMEVNIAKQNQGESGPNVIVPFTFEPMTLRYLPQAARGV</sequence>
<dbReference type="PANTHER" id="PTHR30153">
    <property type="entry name" value="REPLICATIVE DNA HELICASE DNAB"/>
    <property type="match status" value="1"/>
</dbReference>
<dbReference type="InterPro" id="IPR007694">
    <property type="entry name" value="DNA_helicase_DnaB-like_C"/>
</dbReference>
<dbReference type="GO" id="GO:0003678">
    <property type="term" value="F:DNA helicase activity"/>
    <property type="evidence" value="ECO:0007669"/>
    <property type="project" value="InterPro"/>
</dbReference>
<accession>A0A0F9F3B9</accession>
<dbReference type="PANTHER" id="PTHR30153:SF2">
    <property type="entry name" value="REPLICATIVE DNA HELICASE"/>
    <property type="match status" value="1"/>
</dbReference>
<organism evidence="2">
    <name type="scientific">marine sediment metagenome</name>
    <dbReference type="NCBI Taxonomy" id="412755"/>
    <lineage>
        <taxon>unclassified sequences</taxon>
        <taxon>metagenomes</taxon>
        <taxon>ecological metagenomes</taxon>
    </lineage>
</organism>
<dbReference type="EMBL" id="LAZR01022765">
    <property type="protein sequence ID" value="KKL80743.1"/>
    <property type="molecule type" value="Genomic_DNA"/>
</dbReference>
<proteinExistence type="predicted"/>
<dbReference type="Gene3D" id="3.40.50.300">
    <property type="entry name" value="P-loop containing nucleotide triphosphate hydrolases"/>
    <property type="match status" value="1"/>
</dbReference>
<dbReference type="Pfam" id="PF03796">
    <property type="entry name" value="DnaB_C"/>
    <property type="match status" value="1"/>
</dbReference>
<feature type="domain" description="SF4 helicase" evidence="1">
    <location>
        <begin position="1"/>
        <end position="87"/>
    </location>
</feature>
<protein>
    <recommendedName>
        <fullName evidence="1">SF4 helicase domain-containing protein</fullName>
    </recommendedName>
</protein>
<name>A0A0F9F3B9_9ZZZZ</name>
<dbReference type="GO" id="GO:0005524">
    <property type="term" value="F:ATP binding"/>
    <property type="evidence" value="ECO:0007669"/>
    <property type="project" value="InterPro"/>
</dbReference>
<dbReference type="InterPro" id="IPR027417">
    <property type="entry name" value="P-loop_NTPase"/>
</dbReference>
<dbReference type="GO" id="GO:0006260">
    <property type="term" value="P:DNA replication"/>
    <property type="evidence" value="ECO:0007669"/>
    <property type="project" value="InterPro"/>
</dbReference>
<dbReference type="PROSITE" id="PS51199">
    <property type="entry name" value="SF4_HELICASE"/>
    <property type="match status" value="1"/>
</dbReference>
<reference evidence="2" key="1">
    <citation type="journal article" date="2015" name="Nature">
        <title>Complex archaea that bridge the gap between prokaryotes and eukaryotes.</title>
        <authorList>
            <person name="Spang A."/>
            <person name="Saw J.H."/>
            <person name="Jorgensen S.L."/>
            <person name="Zaremba-Niedzwiedzka K."/>
            <person name="Martijn J."/>
            <person name="Lind A.E."/>
            <person name="van Eijk R."/>
            <person name="Schleper C."/>
            <person name="Guy L."/>
            <person name="Ettema T.J."/>
        </authorList>
    </citation>
    <scope>NUCLEOTIDE SEQUENCE</scope>
</reference>
<evidence type="ECO:0000313" key="2">
    <source>
        <dbReference type="EMBL" id="KKL80743.1"/>
    </source>
</evidence>